<gene>
    <name evidence="3" type="ORF">Tci_858345</name>
</gene>
<evidence type="ECO:0000313" key="3">
    <source>
        <dbReference type="EMBL" id="GFC86375.1"/>
    </source>
</evidence>
<organism evidence="3">
    <name type="scientific">Tanacetum cinerariifolium</name>
    <name type="common">Dalmatian daisy</name>
    <name type="synonym">Chrysanthemum cinerariifolium</name>
    <dbReference type="NCBI Taxonomy" id="118510"/>
    <lineage>
        <taxon>Eukaryota</taxon>
        <taxon>Viridiplantae</taxon>
        <taxon>Streptophyta</taxon>
        <taxon>Embryophyta</taxon>
        <taxon>Tracheophyta</taxon>
        <taxon>Spermatophyta</taxon>
        <taxon>Magnoliopsida</taxon>
        <taxon>eudicotyledons</taxon>
        <taxon>Gunneridae</taxon>
        <taxon>Pentapetalae</taxon>
        <taxon>asterids</taxon>
        <taxon>campanulids</taxon>
        <taxon>Asterales</taxon>
        <taxon>Asteraceae</taxon>
        <taxon>Asteroideae</taxon>
        <taxon>Anthemideae</taxon>
        <taxon>Anthemidinae</taxon>
        <taxon>Tanacetum</taxon>
    </lineage>
</organism>
<protein>
    <submittedName>
        <fullName evidence="3">Uncharacterized protein</fullName>
    </submittedName>
</protein>
<evidence type="ECO:0000256" key="1">
    <source>
        <dbReference type="SAM" id="Coils"/>
    </source>
</evidence>
<keyword evidence="2" id="KW-0812">Transmembrane</keyword>
<sequence length="187" mass="21383">MVLATGLTLSAFAFDALLAGKITYNLYDLKLKTGITEVPWHTSQLLTDIDFWIVLAAGFLVYILWGLMVHSVAEQSKNSQPIQAAVRRRKRKIEQLTAEIQQCREKLEELRTKIDANLAQIKKLQASLSHKTIYWPEFEGEIAQFTKGWLEFISGTQMRVKERQEEATTLVKEYLQLVDSQLKPSAL</sequence>
<feature type="transmembrane region" description="Helical" evidence="2">
    <location>
        <begin position="51"/>
        <end position="73"/>
    </location>
</feature>
<feature type="coiled-coil region" evidence="1">
    <location>
        <begin position="86"/>
        <end position="127"/>
    </location>
</feature>
<dbReference type="AlphaFoldDB" id="A0A699RK47"/>
<dbReference type="EMBL" id="BKCJ011104816">
    <property type="protein sequence ID" value="GFC86375.1"/>
    <property type="molecule type" value="Genomic_DNA"/>
</dbReference>
<comment type="caution">
    <text evidence="3">The sequence shown here is derived from an EMBL/GenBank/DDBJ whole genome shotgun (WGS) entry which is preliminary data.</text>
</comment>
<keyword evidence="1" id="KW-0175">Coiled coil</keyword>
<name>A0A699RK47_TANCI</name>
<keyword evidence="2" id="KW-0472">Membrane</keyword>
<keyword evidence="2" id="KW-1133">Transmembrane helix</keyword>
<accession>A0A699RK47</accession>
<evidence type="ECO:0000256" key="2">
    <source>
        <dbReference type="SAM" id="Phobius"/>
    </source>
</evidence>
<proteinExistence type="predicted"/>
<reference evidence="3" key="1">
    <citation type="journal article" date="2019" name="Sci. Rep.">
        <title>Draft genome of Tanacetum cinerariifolium, the natural source of mosquito coil.</title>
        <authorList>
            <person name="Yamashiro T."/>
            <person name="Shiraishi A."/>
            <person name="Satake H."/>
            <person name="Nakayama K."/>
        </authorList>
    </citation>
    <scope>NUCLEOTIDE SEQUENCE</scope>
</reference>